<evidence type="ECO:0000313" key="2">
    <source>
        <dbReference type="EMBL" id="GAA3697356.1"/>
    </source>
</evidence>
<comment type="caution">
    <text evidence="2">The sequence shown here is derived from an EMBL/GenBank/DDBJ whole genome shotgun (WGS) entry which is preliminary data.</text>
</comment>
<gene>
    <name evidence="2" type="ORF">GCM10022268_04830</name>
</gene>
<protein>
    <submittedName>
        <fullName evidence="2">FAD/NAD(P)-binding domain-containing protein</fullName>
    </submittedName>
</protein>
<reference evidence="3" key="1">
    <citation type="journal article" date="2019" name="Int. J. Syst. Evol. Microbiol.">
        <title>The Global Catalogue of Microorganisms (GCM) 10K type strain sequencing project: providing services to taxonomists for standard genome sequencing and annotation.</title>
        <authorList>
            <consortium name="The Broad Institute Genomics Platform"/>
            <consortium name="The Broad Institute Genome Sequencing Center for Infectious Disease"/>
            <person name="Wu L."/>
            <person name="Ma J."/>
        </authorList>
    </citation>
    <scope>NUCLEOTIDE SEQUENCE [LARGE SCALE GENOMIC DNA]</scope>
    <source>
        <strain evidence="3">JCM 17498</strain>
    </source>
</reference>
<sequence>MGACGSAAFAEMTIRLAASPVRGLTINLVERDEDLGPGLAFGTDQPGHLLNTESRLMGLYAHETGDFRRWLGERRPLDPEAVEYAPRHEYGLYIRHVLDAAMVRAAAAGIEVRVHRGEAAAIEGDRDGARVRMTDGTVFDSDYTLLALGTPQPVRFEELDGRRGYFDFPWPAARLREGIDREADVIVLGSSLSAIDTLATLLDQDHRGLIRFVSKDGMLPRVEIPRPEETYPRRHFTLGEMHRLIRERGPRFSIVDLFRLFRREAEEAVGAPIDWQAEDRTGRPALDLLPLDMAWAEAGEEVFQRILTSARFEASAMWDLLGPRDRARFGRWLAPHFATARFTMPMVNARRLAAAATRGQLHVHAGVVTTEWDADEGMFLSRLADGTVLRAPVVVNATGTAMKLEEIPDTLVRDLVDRGWLHAHPSGGVEAHRHSGAVITRDRAAPRLYAIGQLVNGVQRDTNAVWFNVACAERTVQDILTKITGEQE</sequence>
<dbReference type="EMBL" id="BAABBF010000001">
    <property type="protein sequence ID" value="GAA3697356.1"/>
    <property type="molecule type" value="Genomic_DNA"/>
</dbReference>
<feature type="domain" description="FAD-dependent urate hydroxylase HpyO/Asp monooxygenase CreE-like FAD/NAD(P)-binding" evidence="1">
    <location>
        <begin position="12"/>
        <end position="150"/>
    </location>
</feature>
<dbReference type="PANTHER" id="PTHR40254:SF1">
    <property type="entry name" value="BLR0577 PROTEIN"/>
    <property type="match status" value="1"/>
</dbReference>
<accession>A0ABP7CZI8</accession>
<proteinExistence type="predicted"/>
<dbReference type="InterPro" id="IPR052189">
    <property type="entry name" value="L-asp_N-monooxygenase_NS-form"/>
</dbReference>
<keyword evidence="3" id="KW-1185">Reference proteome</keyword>
<organism evidence="2 3">
    <name type="scientific">Sphingomonas cynarae</name>
    <dbReference type="NCBI Taxonomy" id="930197"/>
    <lineage>
        <taxon>Bacteria</taxon>
        <taxon>Pseudomonadati</taxon>
        <taxon>Pseudomonadota</taxon>
        <taxon>Alphaproteobacteria</taxon>
        <taxon>Sphingomonadales</taxon>
        <taxon>Sphingomonadaceae</taxon>
        <taxon>Sphingomonas</taxon>
    </lineage>
</organism>
<dbReference type="Pfam" id="PF13454">
    <property type="entry name" value="NAD_binding_9"/>
    <property type="match status" value="1"/>
</dbReference>
<dbReference type="SUPFAM" id="SSF51905">
    <property type="entry name" value="FAD/NAD(P)-binding domain"/>
    <property type="match status" value="2"/>
</dbReference>
<dbReference type="InterPro" id="IPR036188">
    <property type="entry name" value="FAD/NAD-bd_sf"/>
</dbReference>
<dbReference type="PANTHER" id="PTHR40254">
    <property type="entry name" value="BLR0577 PROTEIN"/>
    <property type="match status" value="1"/>
</dbReference>
<evidence type="ECO:0000313" key="3">
    <source>
        <dbReference type="Proteomes" id="UP001500523"/>
    </source>
</evidence>
<dbReference type="InterPro" id="IPR038732">
    <property type="entry name" value="HpyO/CreE_NAD-binding"/>
</dbReference>
<evidence type="ECO:0000259" key="1">
    <source>
        <dbReference type="Pfam" id="PF13454"/>
    </source>
</evidence>
<name>A0ABP7CZI8_9SPHN</name>
<dbReference type="Proteomes" id="UP001500523">
    <property type="component" value="Unassembled WGS sequence"/>
</dbReference>